<proteinExistence type="predicted"/>
<name>A0AAW5AIS2_9PSED</name>
<dbReference type="Proteomes" id="UP000814172">
    <property type="component" value="Unassembled WGS sequence"/>
</dbReference>
<organism evidence="1 2">
    <name type="scientific">Pseudomonas proteolytica</name>
    <dbReference type="NCBI Taxonomy" id="219574"/>
    <lineage>
        <taxon>Bacteria</taxon>
        <taxon>Pseudomonadati</taxon>
        <taxon>Pseudomonadota</taxon>
        <taxon>Gammaproteobacteria</taxon>
        <taxon>Pseudomonadales</taxon>
        <taxon>Pseudomonadaceae</taxon>
        <taxon>Pseudomonas</taxon>
    </lineage>
</organism>
<dbReference type="AlphaFoldDB" id="A0AAW5AIS2"/>
<evidence type="ECO:0000313" key="1">
    <source>
        <dbReference type="EMBL" id="MCF5060655.1"/>
    </source>
</evidence>
<reference evidence="1 2" key="1">
    <citation type="submission" date="2019-11" db="EMBL/GenBank/DDBJ databases">
        <title>Epiphytic Pseudomonas syringae from cherry orchards.</title>
        <authorList>
            <person name="Hulin M.T."/>
        </authorList>
    </citation>
    <scope>NUCLEOTIDE SEQUENCE [LARGE SCALE GENOMIC DNA]</scope>
    <source>
        <strain evidence="1 2">PA-6-9F</strain>
    </source>
</reference>
<protein>
    <submittedName>
        <fullName evidence="1">Uncharacterized protein</fullName>
    </submittedName>
</protein>
<gene>
    <name evidence="1" type="ORF">GIW75_27365</name>
</gene>
<accession>A0AAW5AIS2</accession>
<comment type="caution">
    <text evidence="1">The sequence shown here is derived from an EMBL/GenBank/DDBJ whole genome shotgun (WGS) entry which is preliminary data.</text>
</comment>
<evidence type="ECO:0000313" key="2">
    <source>
        <dbReference type="Proteomes" id="UP000814172"/>
    </source>
</evidence>
<sequence length="265" mass="29119">MSIGMFGRVLFDGLNAAHESVRRLSTVTLSAAGGNKPRDILNAFAATRRNFGESFDNSTHAAVIKLMMMTFGQSPHDMFEKVKAVGDGYEITMKDEFRVHVSAEELRMTAQASRFAGNDGMAVSDANVVLAAFIKRKQLTGNHERFEDVLLKSLEGETTQNFLRGMGLMGFAQFVPATYMAARGALGVVETHNFGSAFVMDNTQHLYSEQRKVDKSYGFMLFNDKKTPDVSPEIVDEKAPPLSSVPVGIRPANIWSGFYQGVEGN</sequence>
<dbReference type="EMBL" id="WKEW01000161">
    <property type="protein sequence ID" value="MCF5060655.1"/>
    <property type="molecule type" value="Genomic_DNA"/>
</dbReference>
<keyword evidence="2" id="KW-1185">Reference proteome</keyword>
<feature type="non-terminal residue" evidence="1">
    <location>
        <position position="265"/>
    </location>
</feature>